<dbReference type="Gene3D" id="2.60.120.10">
    <property type="entry name" value="Jelly Rolls"/>
    <property type="match status" value="1"/>
</dbReference>
<protein>
    <submittedName>
        <fullName evidence="5">AraC family transcriptional regulator</fullName>
    </submittedName>
</protein>
<dbReference type="EMBL" id="BDQX01000005">
    <property type="protein sequence ID" value="GBG05542.1"/>
    <property type="molecule type" value="Genomic_DNA"/>
</dbReference>
<evidence type="ECO:0000313" key="5">
    <source>
        <dbReference type="EMBL" id="GBG05542.1"/>
    </source>
</evidence>
<dbReference type="Pfam" id="PF12833">
    <property type="entry name" value="HTH_18"/>
    <property type="match status" value="1"/>
</dbReference>
<sequence length="297" mass="34002">MSRISFVDFQEAPIHANLHREAEPGYRGYFHYHQGIELLYVHEGEGSVVLDQTVYTIEPGTLFLFQPYQLHYVKALTDHSPYTRSILHFEPNAVAGTLQTFGSLAAGLRRIWKDRLTTHVFRGFSSRHPVEPLLLYYSSLLQKAPPEGRHSLHTALLMQLLVFLESEGAYPQDRLPSASRSASHTEAILEWIEQHYHEPFQLEKLASDLHLSKYHVSHLFREETGHTVTDYLLARRVQEACLLLASTDLSIEAVGARVGWPIPSHFSSQFRKWVDSTPSQYRSKQAKLLASRQNMPT</sequence>
<reference evidence="5 6" key="1">
    <citation type="submission" date="2017-08" db="EMBL/GenBank/DDBJ databases">
        <title>Substantial Increase in Enzyme Production by Combined Drug-Resistance Mutations in Paenibacillus agaridevorans.</title>
        <authorList>
            <person name="Tanaka Y."/>
            <person name="Funane K."/>
            <person name="Hosaka T."/>
            <person name="Shiwa Y."/>
            <person name="Fujita N."/>
            <person name="Miyazaki T."/>
            <person name="Yoshikawa H."/>
            <person name="Murakami K."/>
            <person name="Kasahara K."/>
            <person name="Inaoka T."/>
            <person name="Hiraga Y."/>
            <person name="Ochi K."/>
        </authorList>
    </citation>
    <scope>NUCLEOTIDE SEQUENCE [LARGE SCALE GENOMIC DNA]</scope>
    <source>
        <strain evidence="5 6">T-3040</strain>
    </source>
</reference>
<accession>A0A2R5EG58</accession>
<dbReference type="SMART" id="SM00342">
    <property type="entry name" value="HTH_ARAC"/>
    <property type="match status" value="1"/>
</dbReference>
<dbReference type="PANTHER" id="PTHR43280">
    <property type="entry name" value="ARAC-FAMILY TRANSCRIPTIONAL REGULATOR"/>
    <property type="match status" value="1"/>
</dbReference>
<keyword evidence="1" id="KW-0805">Transcription regulation</keyword>
<dbReference type="CDD" id="cd02208">
    <property type="entry name" value="cupin_RmlC-like"/>
    <property type="match status" value="1"/>
</dbReference>
<dbReference type="Gene3D" id="1.10.10.60">
    <property type="entry name" value="Homeodomain-like"/>
    <property type="match status" value="2"/>
</dbReference>
<evidence type="ECO:0000256" key="3">
    <source>
        <dbReference type="ARBA" id="ARBA00023163"/>
    </source>
</evidence>
<keyword evidence="3" id="KW-0804">Transcription</keyword>
<dbReference type="GO" id="GO:0043565">
    <property type="term" value="F:sequence-specific DNA binding"/>
    <property type="evidence" value="ECO:0007669"/>
    <property type="project" value="InterPro"/>
</dbReference>
<gene>
    <name evidence="5" type="ORF">PAT3040_00022</name>
</gene>
<proteinExistence type="predicted"/>
<dbReference type="InterPro" id="IPR018060">
    <property type="entry name" value="HTH_AraC"/>
</dbReference>
<dbReference type="GO" id="GO:0003700">
    <property type="term" value="F:DNA-binding transcription factor activity"/>
    <property type="evidence" value="ECO:0007669"/>
    <property type="project" value="InterPro"/>
</dbReference>
<dbReference type="Proteomes" id="UP000245202">
    <property type="component" value="Unassembled WGS sequence"/>
</dbReference>
<evidence type="ECO:0000259" key="4">
    <source>
        <dbReference type="PROSITE" id="PS01124"/>
    </source>
</evidence>
<organism evidence="5 6">
    <name type="scientific">Paenibacillus agaridevorans</name>
    <dbReference type="NCBI Taxonomy" id="171404"/>
    <lineage>
        <taxon>Bacteria</taxon>
        <taxon>Bacillati</taxon>
        <taxon>Bacillota</taxon>
        <taxon>Bacilli</taxon>
        <taxon>Bacillales</taxon>
        <taxon>Paenibacillaceae</taxon>
        <taxon>Paenibacillus</taxon>
    </lineage>
</organism>
<dbReference type="InterPro" id="IPR009057">
    <property type="entry name" value="Homeodomain-like_sf"/>
</dbReference>
<keyword evidence="6" id="KW-1185">Reference proteome</keyword>
<dbReference type="InterPro" id="IPR037923">
    <property type="entry name" value="HTH-like"/>
</dbReference>
<dbReference type="InterPro" id="IPR003313">
    <property type="entry name" value="AraC-bd"/>
</dbReference>
<evidence type="ECO:0000256" key="1">
    <source>
        <dbReference type="ARBA" id="ARBA00023015"/>
    </source>
</evidence>
<dbReference type="RefSeq" id="WP_108991019.1">
    <property type="nucleotide sequence ID" value="NZ_BDQX01000005.1"/>
</dbReference>
<comment type="caution">
    <text evidence="5">The sequence shown here is derived from an EMBL/GenBank/DDBJ whole genome shotgun (WGS) entry which is preliminary data.</text>
</comment>
<evidence type="ECO:0000313" key="6">
    <source>
        <dbReference type="Proteomes" id="UP000245202"/>
    </source>
</evidence>
<dbReference type="PROSITE" id="PS01124">
    <property type="entry name" value="HTH_ARAC_FAMILY_2"/>
    <property type="match status" value="1"/>
</dbReference>
<dbReference type="SUPFAM" id="SSF46689">
    <property type="entry name" value="Homeodomain-like"/>
    <property type="match status" value="2"/>
</dbReference>
<dbReference type="PANTHER" id="PTHR43280:SF2">
    <property type="entry name" value="HTH-TYPE TRANSCRIPTIONAL REGULATOR EXSA"/>
    <property type="match status" value="1"/>
</dbReference>
<dbReference type="InterPro" id="IPR014710">
    <property type="entry name" value="RmlC-like_jellyroll"/>
</dbReference>
<dbReference type="Pfam" id="PF02311">
    <property type="entry name" value="AraC_binding"/>
    <property type="match status" value="1"/>
</dbReference>
<dbReference type="AlphaFoldDB" id="A0A2R5EG58"/>
<feature type="domain" description="HTH araC/xylS-type" evidence="4">
    <location>
        <begin position="186"/>
        <end position="284"/>
    </location>
</feature>
<evidence type="ECO:0000256" key="2">
    <source>
        <dbReference type="ARBA" id="ARBA00023125"/>
    </source>
</evidence>
<dbReference type="SUPFAM" id="SSF51215">
    <property type="entry name" value="Regulatory protein AraC"/>
    <property type="match status" value="1"/>
</dbReference>
<name>A0A2R5EG58_9BACL</name>
<keyword evidence="2" id="KW-0238">DNA-binding</keyword>